<evidence type="ECO:0000313" key="1">
    <source>
        <dbReference type="Proteomes" id="UP000095287"/>
    </source>
</evidence>
<sequence length="98" mass="11346">MAVSNVALWNIKLKWRWNNGQTSSFFRKDNQESILIVDSIVFKLGCVIKLRTNVGIIKEDRGSLKRADYVVKHIGMAMLVASYFLRKKRIIYPIFLGL</sequence>
<accession>A0A1I8AH60</accession>
<proteinExistence type="predicted"/>
<protein>
    <submittedName>
        <fullName evidence="2">Transposase</fullName>
    </submittedName>
</protein>
<organism evidence="1 2">
    <name type="scientific">Steinernema glaseri</name>
    <dbReference type="NCBI Taxonomy" id="37863"/>
    <lineage>
        <taxon>Eukaryota</taxon>
        <taxon>Metazoa</taxon>
        <taxon>Ecdysozoa</taxon>
        <taxon>Nematoda</taxon>
        <taxon>Chromadorea</taxon>
        <taxon>Rhabditida</taxon>
        <taxon>Tylenchina</taxon>
        <taxon>Panagrolaimomorpha</taxon>
        <taxon>Strongyloidoidea</taxon>
        <taxon>Steinernematidae</taxon>
        <taxon>Steinernema</taxon>
    </lineage>
</organism>
<name>A0A1I8AH60_9BILA</name>
<dbReference type="Proteomes" id="UP000095287">
    <property type="component" value="Unplaced"/>
</dbReference>
<reference evidence="2" key="1">
    <citation type="submission" date="2016-11" db="UniProtKB">
        <authorList>
            <consortium name="WormBaseParasite"/>
        </authorList>
    </citation>
    <scope>IDENTIFICATION</scope>
</reference>
<dbReference type="WBParaSite" id="L893_g5900.t1">
    <property type="protein sequence ID" value="L893_g5900.t1"/>
    <property type="gene ID" value="L893_g5900"/>
</dbReference>
<keyword evidence="1" id="KW-1185">Reference proteome</keyword>
<evidence type="ECO:0000313" key="2">
    <source>
        <dbReference type="WBParaSite" id="L893_g5900.t1"/>
    </source>
</evidence>
<dbReference type="AlphaFoldDB" id="A0A1I8AH60"/>